<protein>
    <submittedName>
        <fullName evidence="3">Polysaccharide pyruvyl transferase CsaB</fullName>
    </submittedName>
</protein>
<comment type="caution">
    <text evidence="3">The sequence shown here is derived from an EMBL/GenBank/DDBJ whole genome shotgun (WGS) entry which is preliminary data.</text>
</comment>
<evidence type="ECO:0000256" key="1">
    <source>
        <dbReference type="SAM" id="Coils"/>
    </source>
</evidence>
<dbReference type="GO" id="GO:0016740">
    <property type="term" value="F:transferase activity"/>
    <property type="evidence" value="ECO:0007669"/>
    <property type="project" value="UniProtKB-KW"/>
</dbReference>
<dbReference type="InterPro" id="IPR007345">
    <property type="entry name" value="Polysacch_pyruvyl_Trfase"/>
</dbReference>
<keyword evidence="3" id="KW-0808">Transferase</keyword>
<organism evidence="3 4">
    <name type="scientific">Bacillus cereus</name>
    <dbReference type="NCBI Taxonomy" id="1396"/>
    <lineage>
        <taxon>Bacteria</taxon>
        <taxon>Bacillati</taxon>
        <taxon>Bacillota</taxon>
        <taxon>Bacilli</taxon>
        <taxon>Bacillales</taxon>
        <taxon>Bacillaceae</taxon>
        <taxon>Bacillus</taxon>
        <taxon>Bacillus cereus group</taxon>
    </lineage>
</organism>
<evidence type="ECO:0000313" key="3">
    <source>
        <dbReference type="EMBL" id="PEC20767.1"/>
    </source>
</evidence>
<dbReference type="NCBIfam" id="TIGR03609">
    <property type="entry name" value="S_layer_CsaB"/>
    <property type="match status" value="1"/>
</dbReference>
<feature type="domain" description="Polysaccharide pyruvyl transferase" evidence="2">
    <location>
        <begin position="26"/>
        <end position="301"/>
    </location>
</feature>
<dbReference type="AlphaFoldDB" id="A0A2A7HUY9"/>
<feature type="coiled-coil region" evidence="1">
    <location>
        <begin position="335"/>
        <end position="362"/>
    </location>
</feature>
<dbReference type="Gene3D" id="3.40.50.2000">
    <property type="entry name" value="Glycogen Phosphorylase B"/>
    <property type="match status" value="1"/>
</dbReference>
<dbReference type="PANTHER" id="PTHR36836:SF1">
    <property type="entry name" value="COLANIC ACID BIOSYNTHESIS PROTEIN WCAK"/>
    <property type="match status" value="1"/>
</dbReference>
<dbReference type="Pfam" id="PF04230">
    <property type="entry name" value="PS_pyruv_trans"/>
    <property type="match status" value="1"/>
</dbReference>
<dbReference type="SUPFAM" id="SSF53756">
    <property type="entry name" value="UDP-Glycosyltransferase/glycogen phosphorylase"/>
    <property type="match status" value="1"/>
</dbReference>
<accession>A0A2A7HUY9</accession>
<name>A0A2A7HUY9_BACCE</name>
<gene>
    <name evidence="3" type="primary">csaB</name>
    <name evidence="3" type="ORF">COM96_17520</name>
</gene>
<keyword evidence="1" id="KW-0175">Coiled coil</keyword>
<evidence type="ECO:0000259" key="2">
    <source>
        <dbReference type="Pfam" id="PF04230"/>
    </source>
</evidence>
<dbReference type="Proteomes" id="UP000220006">
    <property type="component" value="Unassembled WGS sequence"/>
</dbReference>
<dbReference type="EMBL" id="NVLK01000036">
    <property type="protein sequence ID" value="PEC20767.1"/>
    <property type="molecule type" value="Genomic_DNA"/>
</dbReference>
<dbReference type="PANTHER" id="PTHR36836">
    <property type="entry name" value="COLANIC ACID BIOSYNTHESIS PROTEIN WCAK"/>
    <property type="match status" value="1"/>
</dbReference>
<reference evidence="3 4" key="1">
    <citation type="submission" date="2017-09" db="EMBL/GenBank/DDBJ databases">
        <title>Large-scale bioinformatics analysis of Bacillus genomes uncovers conserved roles of natural products in bacterial physiology.</title>
        <authorList>
            <consortium name="Agbiome Team Llc"/>
            <person name="Bleich R.M."/>
            <person name="Grubbs K.J."/>
            <person name="Santa Maria K.C."/>
            <person name="Allen S.E."/>
            <person name="Farag S."/>
            <person name="Shank E.A."/>
            <person name="Bowers A."/>
        </authorList>
    </citation>
    <scope>NUCLEOTIDE SEQUENCE [LARGE SCALE GENOMIC DNA]</scope>
    <source>
        <strain evidence="3 4">AFS096845</strain>
    </source>
</reference>
<evidence type="ECO:0000313" key="4">
    <source>
        <dbReference type="Proteomes" id="UP000220006"/>
    </source>
</evidence>
<proteinExistence type="predicted"/>
<dbReference type="InterPro" id="IPR019896">
    <property type="entry name" value="Polysacch_pyruvyl_Trfase_CsaB"/>
</dbReference>
<sequence>MKQLVTKCWRRLRVRLVLSGYYGFYNVGDEAILQSIIESLHKENPNIELVVLSNDPDYTRKMYGVEAVNRWSIKSVYNAIKNSDGLISGGGSLLQDKTSVKSILYYTGIMGLARMLKKPYYIYSQGIGPITKRHNRLLVKWHLSNAAYISVRDEDSFLYLKELGMKRDIELVPDPVLTWKRKKQSDWLQKHALHGKIIAVSVRHWNAKEDYIKKLAIALKKLKQEGYQILFVPMHGPFDQNASRDVVDLMGEETYMLPYKMDIDEKISILSECSLLIGMRLHALIFSAVAKTPMVGISYDPKIDSFLRQVNQPVIGSVDGDWSAEDLYKIAKKQVIQHEDIQQSLQRRVEELQLQGEQAAKKIIYYIEKNTLQKK</sequence>